<dbReference type="EMBL" id="JACHGN010000034">
    <property type="protein sequence ID" value="MBB5139938.1"/>
    <property type="molecule type" value="Genomic_DNA"/>
</dbReference>
<feature type="region of interest" description="Disordered" evidence="5">
    <location>
        <begin position="258"/>
        <end position="315"/>
    </location>
</feature>
<proteinExistence type="predicted"/>
<feature type="transmembrane region" description="Helical" evidence="6">
    <location>
        <begin position="434"/>
        <end position="454"/>
    </location>
</feature>
<dbReference type="PROSITE" id="PS00108">
    <property type="entry name" value="PROTEIN_KINASE_ST"/>
    <property type="match status" value="1"/>
</dbReference>
<dbReference type="PROSITE" id="PS50011">
    <property type="entry name" value="PROTEIN_KINASE_DOM"/>
    <property type="match status" value="1"/>
</dbReference>
<keyword evidence="1" id="KW-0808">Transferase</keyword>
<evidence type="ECO:0000256" key="3">
    <source>
        <dbReference type="ARBA" id="ARBA00022777"/>
    </source>
</evidence>
<dbReference type="SUPFAM" id="SSF56112">
    <property type="entry name" value="Protein kinase-like (PK-like)"/>
    <property type="match status" value="1"/>
</dbReference>
<dbReference type="PANTHER" id="PTHR43289:SF34">
    <property type="entry name" value="SERINE_THREONINE-PROTEIN KINASE YBDM-RELATED"/>
    <property type="match status" value="1"/>
</dbReference>
<feature type="transmembrane region" description="Helical" evidence="6">
    <location>
        <begin position="466"/>
        <end position="489"/>
    </location>
</feature>
<comment type="caution">
    <text evidence="8">The sequence shown here is derived from an EMBL/GenBank/DDBJ whole genome shotgun (WGS) entry which is preliminary data.</text>
</comment>
<feature type="transmembrane region" description="Helical" evidence="6">
    <location>
        <begin position="501"/>
        <end position="521"/>
    </location>
</feature>
<keyword evidence="6" id="KW-0812">Transmembrane</keyword>
<evidence type="ECO:0000256" key="5">
    <source>
        <dbReference type="SAM" id="MobiDB-lite"/>
    </source>
</evidence>
<evidence type="ECO:0000313" key="9">
    <source>
        <dbReference type="Proteomes" id="UP000578449"/>
    </source>
</evidence>
<feature type="domain" description="Protein kinase" evidence="7">
    <location>
        <begin position="17"/>
        <end position="264"/>
    </location>
</feature>
<name>A0A840PK84_9ACTN</name>
<keyword evidence="6" id="KW-0472">Membrane</keyword>
<feature type="compositionally biased region" description="Pro residues" evidence="5">
    <location>
        <begin position="305"/>
        <end position="315"/>
    </location>
</feature>
<feature type="transmembrane region" description="Helical" evidence="6">
    <location>
        <begin position="359"/>
        <end position="383"/>
    </location>
</feature>
<feature type="transmembrane region" description="Helical" evidence="6">
    <location>
        <begin position="392"/>
        <end position="414"/>
    </location>
</feature>
<dbReference type="Gene3D" id="3.30.200.20">
    <property type="entry name" value="Phosphorylase Kinase, domain 1"/>
    <property type="match status" value="1"/>
</dbReference>
<dbReference type="InterPro" id="IPR008271">
    <property type="entry name" value="Ser/Thr_kinase_AS"/>
</dbReference>
<feature type="transmembrane region" description="Helical" evidence="6">
    <location>
        <begin position="567"/>
        <end position="586"/>
    </location>
</feature>
<keyword evidence="2" id="KW-0547">Nucleotide-binding</keyword>
<evidence type="ECO:0000259" key="7">
    <source>
        <dbReference type="PROSITE" id="PS50011"/>
    </source>
</evidence>
<organism evidence="8 9">
    <name type="scientific">Thermocatellispora tengchongensis</name>
    <dbReference type="NCBI Taxonomy" id="1073253"/>
    <lineage>
        <taxon>Bacteria</taxon>
        <taxon>Bacillati</taxon>
        <taxon>Actinomycetota</taxon>
        <taxon>Actinomycetes</taxon>
        <taxon>Streptosporangiales</taxon>
        <taxon>Streptosporangiaceae</taxon>
        <taxon>Thermocatellispora</taxon>
    </lineage>
</organism>
<dbReference type="Proteomes" id="UP000578449">
    <property type="component" value="Unassembled WGS sequence"/>
</dbReference>
<reference evidence="8 9" key="1">
    <citation type="submission" date="2020-08" db="EMBL/GenBank/DDBJ databases">
        <title>Genomic Encyclopedia of Type Strains, Phase IV (KMG-IV): sequencing the most valuable type-strain genomes for metagenomic binning, comparative biology and taxonomic classification.</title>
        <authorList>
            <person name="Goeker M."/>
        </authorList>
    </citation>
    <scope>NUCLEOTIDE SEQUENCE [LARGE SCALE GENOMIC DNA]</scope>
    <source>
        <strain evidence="8 9">DSM 45615</strain>
    </source>
</reference>
<evidence type="ECO:0000256" key="1">
    <source>
        <dbReference type="ARBA" id="ARBA00022679"/>
    </source>
</evidence>
<keyword evidence="9" id="KW-1185">Reference proteome</keyword>
<evidence type="ECO:0000313" key="8">
    <source>
        <dbReference type="EMBL" id="MBB5139938.1"/>
    </source>
</evidence>
<feature type="compositionally biased region" description="Low complexity" evidence="5">
    <location>
        <begin position="268"/>
        <end position="304"/>
    </location>
</feature>
<dbReference type="InterPro" id="IPR000719">
    <property type="entry name" value="Prot_kinase_dom"/>
</dbReference>
<dbReference type="InterPro" id="IPR011009">
    <property type="entry name" value="Kinase-like_dom_sf"/>
</dbReference>
<protein>
    <submittedName>
        <fullName evidence="8">Putative Ser/Thr protein kinase</fullName>
    </submittedName>
</protein>
<dbReference type="CDD" id="cd14014">
    <property type="entry name" value="STKc_PknB_like"/>
    <property type="match status" value="1"/>
</dbReference>
<feature type="transmembrane region" description="Helical" evidence="6">
    <location>
        <begin position="533"/>
        <end position="555"/>
    </location>
</feature>
<evidence type="ECO:0000256" key="4">
    <source>
        <dbReference type="ARBA" id="ARBA00022840"/>
    </source>
</evidence>
<dbReference type="GO" id="GO:0005524">
    <property type="term" value="F:ATP binding"/>
    <property type="evidence" value="ECO:0007669"/>
    <property type="project" value="UniProtKB-KW"/>
</dbReference>
<dbReference type="PANTHER" id="PTHR43289">
    <property type="entry name" value="MITOGEN-ACTIVATED PROTEIN KINASE KINASE KINASE 20-RELATED"/>
    <property type="match status" value="1"/>
</dbReference>
<dbReference type="RefSeq" id="WP_185056744.1">
    <property type="nucleotide sequence ID" value="NZ_BAABIX010000052.1"/>
</dbReference>
<gene>
    <name evidence="8" type="ORF">HNP84_009702</name>
</gene>
<evidence type="ECO:0000256" key="6">
    <source>
        <dbReference type="SAM" id="Phobius"/>
    </source>
</evidence>
<accession>A0A840PK84</accession>
<evidence type="ECO:0000256" key="2">
    <source>
        <dbReference type="ARBA" id="ARBA00022741"/>
    </source>
</evidence>
<dbReference type="AlphaFoldDB" id="A0A840PK84"/>
<keyword evidence="3 8" id="KW-0418">Kinase</keyword>
<dbReference type="GO" id="GO:0004674">
    <property type="term" value="F:protein serine/threonine kinase activity"/>
    <property type="evidence" value="ECO:0007669"/>
    <property type="project" value="TreeGrafter"/>
</dbReference>
<keyword evidence="6" id="KW-1133">Transmembrane helix</keyword>
<dbReference type="Gene3D" id="1.10.510.10">
    <property type="entry name" value="Transferase(Phosphotransferase) domain 1"/>
    <property type="match status" value="1"/>
</dbReference>
<keyword evidence="4" id="KW-0067">ATP-binding</keyword>
<dbReference type="Pfam" id="PF00069">
    <property type="entry name" value="Pkinase"/>
    <property type="match status" value="1"/>
</dbReference>
<sequence length="597" mass="61967">MSSHALEPGDPDKIGDYTLTGVLGAGGQGVVYRGEASSGVPVAVKLLHIRMAADSDVRRRFMRETDAARRVAVFCTAQVLDMGVFNGRPYVVSEYIPGPSLAGVVAEDGPRGGSGLHRLAVTTLTALAAIHRAGIVHRDFKPGNVILGPEGPVVIDFGIARVLDESATASGLVGTPAYMAPEQFDGQKASPASDVFAWAATMVYAATGHQAFTGPTVPALINAVLARDPDLSGVPDDLRPLLARCLAKDPAARPEIPGLLHALTGNGPAQQAQQAQETQAQETQAQEAQQAPPAEPTTVPARRAPQPPPATAPPAPVALRVAGRLALVFGLLCGLAPAIDRTVGTTRQVFSSSSAPDLFVLMIALGAIAVPAALAGIGVFLWWRSRRRDDRVWATAGTIAGLGVYQAATIPAYLSSRTYDPLFDYVGIWAEPRIIATGKALIGVAALLAIAAALRARPRAARPAPPASGAAVVAALGLAGAAAYAWAYLTLSPGGNAPQLFLEWGSVTALALILPACGLLLRPARLGEGLMSAWLIIALLPAIRFFASLLGWLFVGAPASGLEGANLRPVAFYIAALALWAAYRVYRRARAARISGS</sequence>